<dbReference type="InterPro" id="IPR007227">
    <property type="entry name" value="Cell_shape_determining_MreD"/>
</dbReference>
<evidence type="ECO:0000256" key="4">
    <source>
        <dbReference type="ARBA" id="ARBA00022960"/>
    </source>
</evidence>
<evidence type="ECO:0000256" key="6">
    <source>
        <dbReference type="ARBA" id="ARBA00023136"/>
    </source>
</evidence>
<keyword evidence="2" id="KW-1003">Cell membrane</keyword>
<proteinExistence type="predicted"/>
<protein>
    <submittedName>
        <fullName evidence="8">Unannotated protein</fullName>
    </submittedName>
</protein>
<feature type="transmembrane region" description="Helical" evidence="7">
    <location>
        <begin position="102"/>
        <end position="126"/>
    </location>
</feature>
<evidence type="ECO:0000256" key="7">
    <source>
        <dbReference type="SAM" id="Phobius"/>
    </source>
</evidence>
<feature type="transmembrane region" description="Helical" evidence="7">
    <location>
        <begin position="68"/>
        <end position="90"/>
    </location>
</feature>
<dbReference type="AlphaFoldDB" id="A0A6J7DM89"/>
<keyword evidence="5 7" id="KW-1133">Transmembrane helix</keyword>
<keyword evidence="4" id="KW-0133">Cell shape</keyword>
<dbReference type="GO" id="GO:0008360">
    <property type="term" value="P:regulation of cell shape"/>
    <property type="evidence" value="ECO:0007669"/>
    <property type="project" value="UniProtKB-KW"/>
</dbReference>
<keyword evidence="6 7" id="KW-0472">Membrane</keyword>
<name>A0A6J7DM89_9ZZZZ</name>
<feature type="transmembrane region" description="Helical" evidence="7">
    <location>
        <begin position="6"/>
        <end position="26"/>
    </location>
</feature>
<accession>A0A6J7DM89</accession>
<evidence type="ECO:0000256" key="3">
    <source>
        <dbReference type="ARBA" id="ARBA00022692"/>
    </source>
</evidence>
<gene>
    <name evidence="8" type="ORF">UFOPK3401_00742</name>
</gene>
<dbReference type="NCBIfam" id="TIGR03426">
    <property type="entry name" value="shape_MreD"/>
    <property type="match status" value="1"/>
</dbReference>
<evidence type="ECO:0000256" key="2">
    <source>
        <dbReference type="ARBA" id="ARBA00022475"/>
    </source>
</evidence>
<evidence type="ECO:0000313" key="8">
    <source>
        <dbReference type="EMBL" id="CAB4869884.1"/>
    </source>
</evidence>
<dbReference type="EMBL" id="CAFBLM010000027">
    <property type="protein sequence ID" value="CAB4869884.1"/>
    <property type="molecule type" value="Genomic_DNA"/>
</dbReference>
<dbReference type="Pfam" id="PF04093">
    <property type="entry name" value="MreD"/>
    <property type="match status" value="1"/>
</dbReference>
<evidence type="ECO:0000256" key="5">
    <source>
        <dbReference type="ARBA" id="ARBA00022989"/>
    </source>
</evidence>
<keyword evidence="3 7" id="KW-0812">Transmembrane</keyword>
<reference evidence="8" key="1">
    <citation type="submission" date="2020-05" db="EMBL/GenBank/DDBJ databases">
        <authorList>
            <person name="Chiriac C."/>
            <person name="Salcher M."/>
            <person name="Ghai R."/>
            <person name="Kavagutti S V."/>
        </authorList>
    </citation>
    <scope>NUCLEOTIDE SEQUENCE</scope>
</reference>
<feature type="transmembrane region" description="Helical" evidence="7">
    <location>
        <begin position="146"/>
        <end position="163"/>
    </location>
</feature>
<comment type="subcellular location">
    <subcellularLocation>
        <location evidence="1">Cell membrane</location>
        <topology evidence="1">Multi-pass membrane protein</topology>
    </subcellularLocation>
</comment>
<evidence type="ECO:0000256" key="1">
    <source>
        <dbReference type="ARBA" id="ARBA00004651"/>
    </source>
</evidence>
<sequence>MSLFWRRFLVAGIWIVAAIVIQNVILSQLPLPGATPDLLLVLVVGWAMTKGSLEGVIVGFVAGLMLDIIPPAVGTVGVWPLILAVVGYFVGLAADDGQRSAITPLVIVALASVASMGAYLSVSVLLGTSPMTSASEIIGQLFTQGLYAVALALAVLPALSLSIRRIEPTSPRW</sequence>
<feature type="transmembrane region" description="Helical" evidence="7">
    <location>
        <begin position="38"/>
        <end position="62"/>
    </location>
</feature>
<dbReference type="GO" id="GO:0005886">
    <property type="term" value="C:plasma membrane"/>
    <property type="evidence" value="ECO:0007669"/>
    <property type="project" value="UniProtKB-SubCell"/>
</dbReference>
<organism evidence="8">
    <name type="scientific">freshwater metagenome</name>
    <dbReference type="NCBI Taxonomy" id="449393"/>
    <lineage>
        <taxon>unclassified sequences</taxon>
        <taxon>metagenomes</taxon>
        <taxon>ecological metagenomes</taxon>
    </lineage>
</organism>